<gene>
    <name evidence="4" type="primary">rppH</name>
    <name evidence="4" type="synonym">nudH</name>
    <name evidence="6" type="ORF">RCC75_07510</name>
    <name evidence="7" type="ORF">RCG00_01040</name>
</gene>
<evidence type="ECO:0000313" key="6">
    <source>
        <dbReference type="EMBL" id="MDQ5768370.1"/>
    </source>
</evidence>
<keyword evidence="8" id="KW-1185">Reference proteome</keyword>
<dbReference type="NCBIfam" id="NF001938">
    <property type="entry name" value="PRK00714.1-5"/>
    <property type="match status" value="1"/>
</dbReference>
<comment type="similarity">
    <text evidence="4">Belongs to the Nudix hydrolase family. RppH subfamily.</text>
</comment>
<dbReference type="EC" id="3.6.1.-" evidence="4"/>
<dbReference type="NCBIfam" id="NF001934">
    <property type="entry name" value="PRK00714.1-1"/>
    <property type="match status" value="1"/>
</dbReference>
<sequence>MIDQEGFRANVGIILCNCDGKVFWGKRLGQDSWQFPQGGIDQGESPIDAMFRELYEEVGLRHDQVEIVGQTRGWLRYRIPHYMIRRRAKPLCIGQKQRWFLLRLKCNDYDVNLQATGKPEFDHWEWVDYWHPAHQVVFFKRRVYHRALNELAPLLG</sequence>
<dbReference type="InterPro" id="IPR020476">
    <property type="entry name" value="Nudix_hydrolase"/>
</dbReference>
<feature type="short sequence motif" description="Nudix box" evidence="4">
    <location>
        <begin position="38"/>
        <end position="59"/>
    </location>
</feature>
<comment type="cofactor">
    <cofactor evidence="4">
        <name>a divalent metal cation</name>
        <dbReference type="ChEBI" id="CHEBI:60240"/>
    </cofactor>
</comment>
<dbReference type="Proteomes" id="UP001223336">
    <property type="component" value="Unassembled WGS sequence"/>
</dbReference>
<organism evidence="7">
    <name type="scientific">Thiothrix subterranea</name>
    <dbReference type="NCBI Taxonomy" id="2735563"/>
    <lineage>
        <taxon>Bacteria</taxon>
        <taxon>Pseudomonadati</taxon>
        <taxon>Pseudomonadota</taxon>
        <taxon>Gammaproteobacteria</taxon>
        <taxon>Thiotrichales</taxon>
        <taxon>Thiotrichaceae</taxon>
        <taxon>Thiothrix</taxon>
    </lineage>
</organism>
<dbReference type="Pfam" id="PF00293">
    <property type="entry name" value="NUDIX"/>
    <property type="match status" value="1"/>
</dbReference>
<evidence type="ECO:0000259" key="5">
    <source>
        <dbReference type="PROSITE" id="PS51462"/>
    </source>
</evidence>
<name>A0AA51MML3_9GAMM</name>
<keyword evidence="3 4" id="KW-0378">Hydrolase</keyword>
<dbReference type="FunFam" id="3.90.79.10:FF:000001">
    <property type="entry name" value="RNA pyrophosphohydrolase"/>
    <property type="match status" value="1"/>
</dbReference>
<dbReference type="SUPFAM" id="SSF55811">
    <property type="entry name" value="Nudix"/>
    <property type="match status" value="1"/>
</dbReference>
<evidence type="ECO:0000313" key="8">
    <source>
        <dbReference type="Proteomes" id="UP001223336"/>
    </source>
</evidence>
<dbReference type="PROSITE" id="PS00893">
    <property type="entry name" value="NUDIX_BOX"/>
    <property type="match status" value="1"/>
</dbReference>
<dbReference type="HAMAP" id="MF_00298">
    <property type="entry name" value="Nudix_RppH"/>
    <property type="match status" value="1"/>
</dbReference>
<dbReference type="EMBL" id="CP133217">
    <property type="protein sequence ID" value="WML86958.1"/>
    <property type="molecule type" value="Genomic_DNA"/>
</dbReference>
<accession>A0AA51MML3</accession>
<proteinExistence type="inferred from homology"/>
<comment type="cofactor">
    <cofactor evidence="1">
        <name>Mn(2+)</name>
        <dbReference type="ChEBI" id="CHEBI:29035"/>
    </cofactor>
</comment>
<comment type="function">
    <text evidence="4">Accelerates the degradation of transcripts by removing pyrophosphate from the 5'-end of triphosphorylated RNA, leading to a more labile monophosphorylated state that can stimulate subsequent ribonuclease cleavage.</text>
</comment>
<dbReference type="CDD" id="cd03671">
    <property type="entry name" value="NUDIX_Ap4A_hydrolase_plant_like"/>
    <property type="match status" value="1"/>
</dbReference>
<dbReference type="InterPro" id="IPR022927">
    <property type="entry name" value="RppH"/>
</dbReference>
<dbReference type="PANTHER" id="PTHR23114:SF17">
    <property type="entry name" value="M7GPPPN-MRNA HYDROLASE"/>
    <property type="match status" value="1"/>
</dbReference>
<dbReference type="InterPro" id="IPR000086">
    <property type="entry name" value="NUDIX_hydrolase_dom"/>
</dbReference>
<comment type="cofactor">
    <cofactor evidence="2">
        <name>Mg(2+)</name>
        <dbReference type="ChEBI" id="CHEBI:18420"/>
    </cofactor>
</comment>
<evidence type="ECO:0000256" key="3">
    <source>
        <dbReference type="ARBA" id="ARBA00022801"/>
    </source>
</evidence>
<evidence type="ECO:0000256" key="2">
    <source>
        <dbReference type="ARBA" id="ARBA00001946"/>
    </source>
</evidence>
<feature type="domain" description="Nudix hydrolase" evidence="5">
    <location>
        <begin position="6"/>
        <end position="149"/>
    </location>
</feature>
<protein>
    <recommendedName>
        <fullName evidence="4">RNA pyrophosphohydrolase</fullName>
        <ecNumber evidence="4">3.6.1.-</ecNumber>
    </recommendedName>
    <alternativeName>
        <fullName evidence="4">(Di)nucleoside polyphosphate hydrolase</fullName>
    </alternativeName>
</protein>
<dbReference type="EMBL" id="JAVFKN010000008">
    <property type="protein sequence ID" value="MDQ5768370.1"/>
    <property type="molecule type" value="Genomic_DNA"/>
</dbReference>
<dbReference type="Proteomes" id="UP001229862">
    <property type="component" value="Chromosome"/>
</dbReference>
<dbReference type="PRINTS" id="PR00502">
    <property type="entry name" value="NUDIXFAMILY"/>
</dbReference>
<dbReference type="InterPro" id="IPR020084">
    <property type="entry name" value="NUDIX_hydrolase_CS"/>
</dbReference>
<dbReference type="GO" id="GO:0006402">
    <property type="term" value="P:mRNA catabolic process"/>
    <property type="evidence" value="ECO:0007669"/>
    <property type="project" value="TreeGrafter"/>
</dbReference>
<evidence type="ECO:0000256" key="1">
    <source>
        <dbReference type="ARBA" id="ARBA00001936"/>
    </source>
</evidence>
<reference evidence="7 8" key="1">
    <citation type="submission" date="2023-08" db="EMBL/GenBank/DDBJ databases">
        <title>New molecular markers tilS and rpoB for phylogenetic and monitoring studies of the genus Thiothrix biodiversity.</title>
        <authorList>
            <person name="Ravin N.V."/>
            <person name="Smolyakov D."/>
            <person name="Markov N.D."/>
            <person name="Beletsky A.V."/>
            <person name="Mardanov A.V."/>
            <person name="Rudenko T.S."/>
            <person name="Grabovich M.Y."/>
        </authorList>
    </citation>
    <scope>NUCLEOTIDE SEQUENCE</scope>
    <source>
        <strain evidence="7">DNT52</strain>
        <strain evidence="6 8">H33</strain>
    </source>
</reference>
<dbReference type="PROSITE" id="PS51462">
    <property type="entry name" value="NUDIX"/>
    <property type="match status" value="1"/>
</dbReference>
<dbReference type="RefSeq" id="WP_202718429.1">
    <property type="nucleotide sequence ID" value="NZ_CP053482.1"/>
</dbReference>
<dbReference type="Gene3D" id="3.90.79.10">
    <property type="entry name" value="Nucleoside Triphosphate Pyrophosphohydrolase"/>
    <property type="match status" value="1"/>
</dbReference>
<dbReference type="NCBIfam" id="NF001937">
    <property type="entry name" value="PRK00714.1-4"/>
    <property type="match status" value="1"/>
</dbReference>
<evidence type="ECO:0000256" key="4">
    <source>
        <dbReference type="HAMAP-Rule" id="MF_00298"/>
    </source>
</evidence>
<dbReference type="GO" id="GO:0034353">
    <property type="term" value="F:mRNA 5'-diphosphatase activity"/>
    <property type="evidence" value="ECO:0007669"/>
    <property type="project" value="UniProtKB-ARBA"/>
</dbReference>
<dbReference type="PANTHER" id="PTHR23114">
    <property type="entry name" value="M7GPPPN-MRNA HYDROLASE"/>
    <property type="match status" value="1"/>
</dbReference>
<dbReference type="AlphaFoldDB" id="A0AA51MML3"/>
<dbReference type="InterPro" id="IPR015797">
    <property type="entry name" value="NUDIX_hydrolase-like_dom_sf"/>
</dbReference>
<dbReference type="GO" id="GO:0005737">
    <property type="term" value="C:cytoplasm"/>
    <property type="evidence" value="ECO:0007669"/>
    <property type="project" value="TreeGrafter"/>
</dbReference>
<evidence type="ECO:0000313" key="7">
    <source>
        <dbReference type="EMBL" id="WML86958.1"/>
    </source>
</evidence>